<sequence>MNPSASVSEDAAPTSAQAKQAACLECRRSKVKCTRDIGAAVCRKCQHAGLQCVTPEYHVGRYKGVKNKRSGLEKAIYQVEQALKRSKAGTIGLDREVEADLRQLVSSPQVSPSRPRQSSSAPPGVVDQQPFSELQTSLVGSGRVATVESSHEVSPAEIGEKPDELALNNADNPLQLLAMASVLPGQSPSTTMSTSPAGVVPRPSATDANPDDTELQRFFTLPMSKLDNSPDLDPIDLGLVTVEEADSLFAFFYERLSHTRWGLDPVLHTASFVRSRSAFLFTSILAASALFLPKADALCKRLSNHRNHLARLVIANRNRSVEIVLAFMVNIPWMVPAKQWADDETCSYLSMALTLALDLCLNKIVVPSPTIRPVGFLDRVAKAECIDTAKALQLDGFPGVDPSSAWGRRLLRTRERAWLGLFVLDRGICLARGRPYAVPIGPLVESCDTWHISDIADRWDGSVISAAVLRRDLVGLISSVREFCDSGQGANGGYTAVKFLKDKIDRFFEQWYAVWSLQITQGDGQLPPYVEILVSHTKLSTYCNVVNHPTASNDVKQFFRAAGLASAMNVMRAAVQGENRLKSMPNNTVIMVSFAATFALALGTTTSGNRAILGHNARALIEETTQVLERIGSTPTHRQGLSVLFAKHIRRLLQSSILKPTEDHPRQTPGAPEQAQPQDLNPEYSNARSGSAHTVDAASAPYVFDMTDDQILEAINNASTSQDLFQLDETMFLDWLDWPNVT</sequence>
<dbReference type="PROSITE" id="PS50048">
    <property type="entry name" value="ZN2_CY6_FUNGAL_2"/>
    <property type="match status" value="1"/>
</dbReference>
<dbReference type="PANTHER" id="PTHR31845:SF17">
    <property type="entry name" value="ZN(II)2CYS6 TRANSCRIPTION FACTOR (EUROFUNG)"/>
    <property type="match status" value="1"/>
</dbReference>
<evidence type="ECO:0000256" key="3">
    <source>
        <dbReference type="ARBA" id="ARBA00023125"/>
    </source>
</evidence>
<feature type="compositionally biased region" description="Polar residues" evidence="6">
    <location>
        <begin position="185"/>
        <end position="196"/>
    </location>
</feature>
<dbReference type="GO" id="GO:0005634">
    <property type="term" value="C:nucleus"/>
    <property type="evidence" value="ECO:0007669"/>
    <property type="project" value="UniProtKB-SubCell"/>
</dbReference>
<dbReference type="Pfam" id="PF00172">
    <property type="entry name" value="Zn_clus"/>
    <property type="match status" value="1"/>
</dbReference>
<feature type="domain" description="Zn(2)-C6 fungal-type" evidence="7">
    <location>
        <begin position="22"/>
        <end position="54"/>
    </location>
</feature>
<dbReference type="InterPro" id="IPR051089">
    <property type="entry name" value="prtT"/>
</dbReference>
<evidence type="ECO:0000256" key="4">
    <source>
        <dbReference type="ARBA" id="ARBA00023163"/>
    </source>
</evidence>
<dbReference type="PROSITE" id="PS00463">
    <property type="entry name" value="ZN2_CY6_FUNGAL_1"/>
    <property type="match status" value="1"/>
</dbReference>
<feature type="compositionally biased region" description="Polar residues" evidence="6">
    <location>
        <begin position="675"/>
        <end position="692"/>
    </location>
</feature>
<dbReference type="PANTHER" id="PTHR31845">
    <property type="entry name" value="FINGER DOMAIN PROTEIN, PUTATIVE-RELATED"/>
    <property type="match status" value="1"/>
</dbReference>
<dbReference type="STRING" id="1182541.W9Y911"/>
<evidence type="ECO:0000313" key="8">
    <source>
        <dbReference type="EMBL" id="EXJ86140.1"/>
    </source>
</evidence>
<dbReference type="GO" id="GO:0000976">
    <property type="term" value="F:transcription cis-regulatory region binding"/>
    <property type="evidence" value="ECO:0007669"/>
    <property type="project" value="TreeGrafter"/>
</dbReference>
<dbReference type="GeneID" id="19161377"/>
<comment type="subcellular location">
    <subcellularLocation>
        <location evidence="1">Nucleus</location>
    </subcellularLocation>
</comment>
<dbReference type="GO" id="GO:0000981">
    <property type="term" value="F:DNA-binding transcription factor activity, RNA polymerase II-specific"/>
    <property type="evidence" value="ECO:0007669"/>
    <property type="project" value="InterPro"/>
</dbReference>
<dbReference type="CDD" id="cd00067">
    <property type="entry name" value="GAL4"/>
    <property type="match status" value="1"/>
</dbReference>
<keyword evidence="4" id="KW-0804">Transcription</keyword>
<protein>
    <recommendedName>
        <fullName evidence="7">Zn(2)-C6 fungal-type domain-containing protein</fullName>
    </recommendedName>
</protein>
<feature type="region of interest" description="Disordered" evidence="6">
    <location>
        <begin position="185"/>
        <end position="212"/>
    </location>
</feature>
<feature type="region of interest" description="Disordered" evidence="6">
    <location>
        <begin position="105"/>
        <end position="130"/>
    </location>
</feature>
<feature type="region of interest" description="Disordered" evidence="6">
    <location>
        <begin position="659"/>
        <end position="692"/>
    </location>
</feature>
<dbReference type="GO" id="GO:0008270">
    <property type="term" value="F:zinc ion binding"/>
    <property type="evidence" value="ECO:0007669"/>
    <property type="project" value="InterPro"/>
</dbReference>
<evidence type="ECO:0000256" key="5">
    <source>
        <dbReference type="ARBA" id="ARBA00023242"/>
    </source>
</evidence>
<evidence type="ECO:0000313" key="9">
    <source>
        <dbReference type="Proteomes" id="UP000019484"/>
    </source>
</evidence>
<feature type="compositionally biased region" description="Low complexity" evidence="6">
    <location>
        <begin position="105"/>
        <end position="123"/>
    </location>
</feature>
<dbReference type="Gene3D" id="4.10.240.10">
    <property type="entry name" value="Zn(2)-C6 fungal-type DNA-binding domain"/>
    <property type="match status" value="1"/>
</dbReference>
<name>W9Y911_9EURO</name>
<dbReference type="AlphaFoldDB" id="W9Y911"/>
<dbReference type="Proteomes" id="UP000019484">
    <property type="component" value="Unassembled WGS sequence"/>
</dbReference>
<dbReference type="SUPFAM" id="SSF57701">
    <property type="entry name" value="Zn2/Cys6 DNA-binding domain"/>
    <property type="match status" value="1"/>
</dbReference>
<dbReference type="EMBL" id="AMWN01000005">
    <property type="protein sequence ID" value="EXJ86140.1"/>
    <property type="molecule type" value="Genomic_DNA"/>
</dbReference>
<dbReference type="RefSeq" id="XP_007725578.1">
    <property type="nucleotide sequence ID" value="XM_007727388.1"/>
</dbReference>
<proteinExistence type="predicted"/>
<dbReference type="OrthoDB" id="3429912at2759"/>
<dbReference type="eggNOG" id="ENOG502SHQM">
    <property type="taxonomic scope" value="Eukaryota"/>
</dbReference>
<evidence type="ECO:0000256" key="2">
    <source>
        <dbReference type="ARBA" id="ARBA00023015"/>
    </source>
</evidence>
<dbReference type="InterPro" id="IPR001138">
    <property type="entry name" value="Zn2Cys6_DnaBD"/>
</dbReference>
<gene>
    <name evidence="8" type="ORF">A1O1_06510</name>
</gene>
<comment type="caution">
    <text evidence="8">The sequence shown here is derived from an EMBL/GenBank/DDBJ whole genome shotgun (WGS) entry which is preliminary data.</text>
</comment>
<keyword evidence="3" id="KW-0238">DNA-binding</keyword>
<organism evidence="8 9">
    <name type="scientific">Capronia coronata CBS 617.96</name>
    <dbReference type="NCBI Taxonomy" id="1182541"/>
    <lineage>
        <taxon>Eukaryota</taxon>
        <taxon>Fungi</taxon>
        <taxon>Dikarya</taxon>
        <taxon>Ascomycota</taxon>
        <taxon>Pezizomycotina</taxon>
        <taxon>Eurotiomycetes</taxon>
        <taxon>Chaetothyriomycetidae</taxon>
        <taxon>Chaetothyriales</taxon>
        <taxon>Herpotrichiellaceae</taxon>
        <taxon>Capronia</taxon>
    </lineage>
</organism>
<dbReference type="InterPro" id="IPR036864">
    <property type="entry name" value="Zn2-C6_fun-type_DNA-bd_sf"/>
</dbReference>
<evidence type="ECO:0000256" key="1">
    <source>
        <dbReference type="ARBA" id="ARBA00004123"/>
    </source>
</evidence>
<dbReference type="HOGENOM" id="CLU_010001_1_0_1"/>
<keyword evidence="9" id="KW-1185">Reference proteome</keyword>
<evidence type="ECO:0000256" key="6">
    <source>
        <dbReference type="SAM" id="MobiDB-lite"/>
    </source>
</evidence>
<reference evidence="8 9" key="1">
    <citation type="submission" date="2013-03" db="EMBL/GenBank/DDBJ databases">
        <title>The Genome Sequence of Capronia coronata CBS 617.96.</title>
        <authorList>
            <consortium name="The Broad Institute Genomics Platform"/>
            <person name="Cuomo C."/>
            <person name="de Hoog S."/>
            <person name="Gorbushina A."/>
            <person name="Walker B."/>
            <person name="Young S.K."/>
            <person name="Zeng Q."/>
            <person name="Gargeya S."/>
            <person name="Fitzgerald M."/>
            <person name="Haas B."/>
            <person name="Abouelleil A."/>
            <person name="Allen A.W."/>
            <person name="Alvarado L."/>
            <person name="Arachchi H.M."/>
            <person name="Berlin A.M."/>
            <person name="Chapman S.B."/>
            <person name="Gainer-Dewar J."/>
            <person name="Goldberg J."/>
            <person name="Griggs A."/>
            <person name="Gujja S."/>
            <person name="Hansen M."/>
            <person name="Howarth C."/>
            <person name="Imamovic A."/>
            <person name="Ireland A."/>
            <person name="Larimer J."/>
            <person name="McCowan C."/>
            <person name="Murphy C."/>
            <person name="Pearson M."/>
            <person name="Poon T.W."/>
            <person name="Priest M."/>
            <person name="Roberts A."/>
            <person name="Saif S."/>
            <person name="Shea T."/>
            <person name="Sisk P."/>
            <person name="Sykes S."/>
            <person name="Wortman J."/>
            <person name="Nusbaum C."/>
            <person name="Birren B."/>
        </authorList>
    </citation>
    <scope>NUCLEOTIDE SEQUENCE [LARGE SCALE GENOMIC DNA]</scope>
    <source>
        <strain evidence="8 9">CBS 617.96</strain>
    </source>
</reference>
<keyword evidence="5" id="KW-0539">Nucleus</keyword>
<keyword evidence="2" id="KW-0805">Transcription regulation</keyword>
<evidence type="ECO:0000259" key="7">
    <source>
        <dbReference type="PROSITE" id="PS50048"/>
    </source>
</evidence>
<accession>W9Y911</accession>
<dbReference type="SMART" id="SM00066">
    <property type="entry name" value="GAL4"/>
    <property type="match status" value="1"/>
</dbReference>
<dbReference type="CDD" id="cd12148">
    <property type="entry name" value="fungal_TF_MHR"/>
    <property type="match status" value="1"/>
</dbReference>